<sequence length="180" mass="20423">MDAKLSSHLQVKTLKQATSHANVSNFLFQKPLTRSVVALFIETYQTSPLKLIYSIWFCSISILLLPFKSPETPRPIAICNVISHIGASNHKFKNGDVVPIYANKVGPFHNPSETCRYFDLSFCLSGDLKDKRKRLELVTPAADLFFCSSIFFPLHRSAQEMKFEIAYNEALDLLRNPLLE</sequence>
<reference evidence="1 2" key="2">
    <citation type="journal article" date="2022" name="Mol. Ecol. Resour.">
        <title>The genomes of chicory, endive, great burdock and yacon provide insights into Asteraceae paleo-polyploidization history and plant inulin production.</title>
        <authorList>
            <person name="Fan W."/>
            <person name="Wang S."/>
            <person name="Wang H."/>
            <person name="Wang A."/>
            <person name="Jiang F."/>
            <person name="Liu H."/>
            <person name="Zhao H."/>
            <person name="Xu D."/>
            <person name="Zhang Y."/>
        </authorList>
    </citation>
    <scope>NUCLEOTIDE SEQUENCE [LARGE SCALE GENOMIC DNA]</scope>
    <source>
        <strain evidence="2">cv. Niubang</strain>
    </source>
</reference>
<evidence type="ECO:0000313" key="2">
    <source>
        <dbReference type="Proteomes" id="UP001055879"/>
    </source>
</evidence>
<dbReference type="EMBL" id="CM042052">
    <property type="protein sequence ID" value="KAI3718104.1"/>
    <property type="molecule type" value="Genomic_DNA"/>
</dbReference>
<keyword evidence="2" id="KW-1185">Reference proteome</keyword>
<evidence type="ECO:0000313" key="1">
    <source>
        <dbReference type="EMBL" id="KAI3718104.1"/>
    </source>
</evidence>
<organism evidence="1 2">
    <name type="scientific">Arctium lappa</name>
    <name type="common">Greater burdock</name>
    <name type="synonym">Lappa major</name>
    <dbReference type="NCBI Taxonomy" id="4217"/>
    <lineage>
        <taxon>Eukaryota</taxon>
        <taxon>Viridiplantae</taxon>
        <taxon>Streptophyta</taxon>
        <taxon>Embryophyta</taxon>
        <taxon>Tracheophyta</taxon>
        <taxon>Spermatophyta</taxon>
        <taxon>Magnoliopsida</taxon>
        <taxon>eudicotyledons</taxon>
        <taxon>Gunneridae</taxon>
        <taxon>Pentapetalae</taxon>
        <taxon>asterids</taxon>
        <taxon>campanulids</taxon>
        <taxon>Asterales</taxon>
        <taxon>Asteraceae</taxon>
        <taxon>Carduoideae</taxon>
        <taxon>Cardueae</taxon>
        <taxon>Arctiinae</taxon>
        <taxon>Arctium</taxon>
    </lineage>
</organism>
<gene>
    <name evidence="1" type="ORF">L6452_18956</name>
</gene>
<proteinExistence type="predicted"/>
<comment type="caution">
    <text evidence="1">The sequence shown here is derived from an EMBL/GenBank/DDBJ whole genome shotgun (WGS) entry which is preliminary data.</text>
</comment>
<dbReference type="Proteomes" id="UP001055879">
    <property type="component" value="Linkage Group LG06"/>
</dbReference>
<reference evidence="2" key="1">
    <citation type="journal article" date="2022" name="Mol. Ecol. Resour.">
        <title>The genomes of chicory, endive, great burdock and yacon provide insights into Asteraceae palaeo-polyploidization history and plant inulin production.</title>
        <authorList>
            <person name="Fan W."/>
            <person name="Wang S."/>
            <person name="Wang H."/>
            <person name="Wang A."/>
            <person name="Jiang F."/>
            <person name="Liu H."/>
            <person name="Zhao H."/>
            <person name="Xu D."/>
            <person name="Zhang Y."/>
        </authorList>
    </citation>
    <scope>NUCLEOTIDE SEQUENCE [LARGE SCALE GENOMIC DNA]</scope>
    <source>
        <strain evidence="2">cv. Niubang</strain>
    </source>
</reference>
<name>A0ACB9B847_ARCLA</name>
<protein>
    <submittedName>
        <fullName evidence="1">Uncharacterized protein</fullName>
    </submittedName>
</protein>
<accession>A0ACB9B847</accession>